<gene>
    <name evidence="2" type="ORF">SAMN05660209_04662</name>
</gene>
<dbReference type="Gene3D" id="1.10.10.10">
    <property type="entry name" value="Winged helix-like DNA-binding domain superfamily/Winged helix DNA-binding domain"/>
    <property type="match status" value="1"/>
</dbReference>
<dbReference type="Proteomes" id="UP000198921">
    <property type="component" value="Unassembled WGS sequence"/>
</dbReference>
<dbReference type="InterPro" id="IPR027417">
    <property type="entry name" value="P-loop_NTPase"/>
</dbReference>
<dbReference type="InterPro" id="IPR011990">
    <property type="entry name" value="TPR-like_helical_dom_sf"/>
</dbReference>
<dbReference type="Gene3D" id="3.40.50.300">
    <property type="entry name" value="P-loop containing nucleotide triphosphate hydrolases"/>
    <property type="match status" value="1"/>
</dbReference>
<dbReference type="SUPFAM" id="SSF48452">
    <property type="entry name" value="TPR-like"/>
    <property type="match status" value="1"/>
</dbReference>
<dbReference type="EMBL" id="FNOT01000021">
    <property type="protein sequence ID" value="SDZ10050.1"/>
    <property type="molecule type" value="Genomic_DNA"/>
</dbReference>
<dbReference type="SUPFAM" id="SSF46894">
    <property type="entry name" value="C-terminal effector domain of the bipartite response regulators"/>
    <property type="match status" value="1"/>
</dbReference>
<dbReference type="SMART" id="SM00421">
    <property type="entry name" value="HTH_LUXR"/>
    <property type="match status" value="1"/>
</dbReference>
<dbReference type="Pfam" id="PF25873">
    <property type="entry name" value="WHD_MalT"/>
    <property type="match status" value="1"/>
</dbReference>
<reference evidence="3" key="1">
    <citation type="submission" date="2016-10" db="EMBL/GenBank/DDBJ databases">
        <authorList>
            <person name="Varghese N."/>
            <person name="Submissions S."/>
        </authorList>
    </citation>
    <scope>NUCLEOTIDE SEQUENCE [LARGE SCALE GENOMIC DNA]</scope>
    <source>
        <strain evidence="3">DSM 45422</strain>
    </source>
</reference>
<dbReference type="InterPro" id="IPR059106">
    <property type="entry name" value="WHD_MalT"/>
</dbReference>
<dbReference type="Pfam" id="PF00196">
    <property type="entry name" value="GerE"/>
    <property type="match status" value="1"/>
</dbReference>
<dbReference type="GO" id="GO:0003677">
    <property type="term" value="F:DNA binding"/>
    <property type="evidence" value="ECO:0007669"/>
    <property type="project" value="InterPro"/>
</dbReference>
<dbReference type="PROSITE" id="PS50043">
    <property type="entry name" value="HTH_LUXR_2"/>
    <property type="match status" value="1"/>
</dbReference>
<dbReference type="InterPro" id="IPR036388">
    <property type="entry name" value="WH-like_DNA-bd_sf"/>
</dbReference>
<dbReference type="AlphaFoldDB" id="A0A1H3Q9W5"/>
<proteinExistence type="predicted"/>
<dbReference type="RefSeq" id="WP_211517256.1">
    <property type="nucleotide sequence ID" value="NZ_FNOT01000021.1"/>
</dbReference>
<evidence type="ECO:0000313" key="2">
    <source>
        <dbReference type="EMBL" id="SDZ10050.1"/>
    </source>
</evidence>
<organism evidence="2 3">
    <name type="scientific">Geodermatophilus africanus</name>
    <dbReference type="NCBI Taxonomy" id="1137993"/>
    <lineage>
        <taxon>Bacteria</taxon>
        <taxon>Bacillati</taxon>
        <taxon>Actinomycetota</taxon>
        <taxon>Actinomycetes</taxon>
        <taxon>Geodermatophilales</taxon>
        <taxon>Geodermatophilaceae</taxon>
        <taxon>Geodermatophilus</taxon>
    </lineage>
</organism>
<protein>
    <submittedName>
        <fullName evidence="2">LuxR family transcriptional regulator, maltose regulon positive regulatory protein</fullName>
    </submittedName>
</protein>
<feature type="domain" description="HTH luxR-type" evidence="1">
    <location>
        <begin position="690"/>
        <end position="755"/>
    </location>
</feature>
<keyword evidence="3" id="KW-1185">Reference proteome</keyword>
<sequence>MTGPPSSPLLSVKHAVPPPRPAAVRRKRLHDGLRAAREARLCAVVAPAGWGKTTLLAQWAREPEQRLCTAWVSLDRSDDEPVRFWAYALTALSALDATVSARALAALSAPAVDPVTVAVPTLLNDLAAISAQYVLVLDDVHVLHDRQVWEGLEFLLEYLPPSLRVVMAGRADPALPLARLRARGQLAEIRADDLRFTLEESADLFAAVGGSRLPPASAAQLWERTEGWAAGLQLAALSVRGSGEPEAAVSRLRGDDRHILDYLATEVLDRLDPAQLDLLVRMSVLRRLSGPLCDAVLGRSGSAGILRNLEQASLFVAALDPARRWYRCHSLLRDVLRRELEATDPDAVPLLLGRAADWYAAEGRTDEAVRLLIAARDIARAMALLRSSQAWFFESGAAAVYLRLGEEAVAAGGPPDAEVYVMLAYAAVLSGRFDRVRHWCDAADPFVGDRTPPVDGWRSARALLLTMRAAYGHEEGDRSSADLVEGARAVQLEADAGRPGYVLARAALASAYMRAGRYEDAVALLTDAWQRPSRALLPTPALLQTAGLVALNRLQVGDVEVAKEVCDEVSATADAVEGAWGEAAASSVTWLRLVQGRLARSRGDLILARSRLRGAVRLADVWGRDLELVRALSSLAEVELAAGDRRGAREAATRAREVADAAPIRPLAAAELQAVETRLGRGAVRAARRLGRLHEDLTDRELSVLQALSGPATQRDISAALFLSVNTVKGYTKSLYRKLGTSSRRDAVERGRALGLV</sequence>
<dbReference type="InterPro" id="IPR000792">
    <property type="entry name" value="Tscrpt_reg_LuxR_C"/>
</dbReference>
<dbReference type="STRING" id="1137993.SAMN05660209_04662"/>
<dbReference type="Gene3D" id="1.25.40.10">
    <property type="entry name" value="Tetratricopeptide repeat domain"/>
    <property type="match status" value="1"/>
</dbReference>
<name>A0A1H3Q9W5_9ACTN</name>
<dbReference type="SUPFAM" id="SSF52540">
    <property type="entry name" value="P-loop containing nucleoside triphosphate hydrolases"/>
    <property type="match status" value="1"/>
</dbReference>
<dbReference type="CDD" id="cd06170">
    <property type="entry name" value="LuxR_C_like"/>
    <property type="match status" value="1"/>
</dbReference>
<evidence type="ECO:0000313" key="3">
    <source>
        <dbReference type="Proteomes" id="UP000198921"/>
    </source>
</evidence>
<evidence type="ECO:0000259" key="1">
    <source>
        <dbReference type="PROSITE" id="PS50043"/>
    </source>
</evidence>
<dbReference type="GO" id="GO:0006355">
    <property type="term" value="P:regulation of DNA-templated transcription"/>
    <property type="evidence" value="ECO:0007669"/>
    <property type="project" value="InterPro"/>
</dbReference>
<accession>A0A1H3Q9W5</accession>
<dbReference type="InterPro" id="IPR016032">
    <property type="entry name" value="Sig_transdc_resp-reg_C-effctor"/>
</dbReference>